<sequence>MAKNAVTLPLSVIQDGKTWALFSFEYSTPDGRFSSYFYALSFEHASYILAEMRRTAGDIGQLVEVRNG</sequence>
<evidence type="ECO:0000313" key="2">
    <source>
        <dbReference type="Proteomes" id="UP001476583"/>
    </source>
</evidence>
<organism evidence="1 2">
    <name type="scientific">Ectopseudomonas mendocina</name>
    <name type="common">Pseudomonas mendocina</name>
    <dbReference type="NCBI Taxonomy" id="300"/>
    <lineage>
        <taxon>Bacteria</taxon>
        <taxon>Pseudomonadati</taxon>
        <taxon>Pseudomonadota</taxon>
        <taxon>Gammaproteobacteria</taxon>
        <taxon>Pseudomonadales</taxon>
        <taxon>Pseudomonadaceae</taxon>
        <taxon>Ectopseudomonas</taxon>
    </lineage>
</organism>
<protein>
    <submittedName>
        <fullName evidence="1">Uncharacterized protein</fullName>
    </submittedName>
</protein>
<proteinExistence type="predicted"/>
<reference evidence="1 2" key="1">
    <citation type="submission" date="2024-03" db="EMBL/GenBank/DDBJ databases">
        <title>Complete genome of BD2.</title>
        <authorList>
            <person name="Cao G."/>
        </authorList>
    </citation>
    <scope>NUCLEOTIDE SEQUENCE [LARGE SCALE GENOMIC DNA]</scope>
    <source>
        <strain evidence="1 2">BD2</strain>
    </source>
</reference>
<name>A0ABZ2RFE3_ECTME</name>
<evidence type="ECO:0000313" key="1">
    <source>
        <dbReference type="EMBL" id="WXL23934.1"/>
    </source>
</evidence>
<dbReference type="Proteomes" id="UP001476583">
    <property type="component" value="Chromosome"/>
</dbReference>
<gene>
    <name evidence="1" type="ORF">WG219_11260</name>
</gene>
<accession>A0ABZ2RFE3</accession>
<keyword evidence="2" id="KW-1185">Reference proteome</keyword>
<dbReference type="EMBL" id="CP148074">
    <property type="protein sequence ID" value="WXL23934.1"/>
    <property type="molecule type" value="Genomic_DNA"/>
</dbReference>